<reference evidence="2" key="1">
    <citation type="submission" date="2018-05" db="EMBL/GenBank/DDBJ databases">
        <authorList>
            <person name="Lanie J.A."/>
            <person name="Ng W.-L."/>
            <person name="Kazmierczak K.M."/>
            <person name="Andrzejewski T.M."/>
            <person name="Davidsen T.M."/>
            <person name="Wayne K.J."/>
            <person name="Tettelin H."/>
            <person name="Glass J.I."/>
            <person name="Rusch D."/>
            <person name="Podicherti R."/>
            <person name="Tsui H.-C.T."/>
            <person name="Winkler M.E."/>
        </authorList>
    </citation>
    <scope>NUCLEOTIDE SEQUENCE</scope>
</reference>
<gene>
    <name evidence="2" type="ORF">METZ01_LOCUS220406</name>
</gene>
<dbReference type="InterPro" id="IPR050231">
    <property type="entry name" value="Iron_ascorbate_oxido_reductase"/>
</dbReference>
<accession>A0A382FY56</accession>
<dbReference type="EMBL" id="UINC01052338">
    <property type="protein sequence ID" value="SVB67552.1"/>
    <property type="molecule type" value="Genomic_DNA"/>
</dbReference>
<dbReference type="InterPro" id="IPR044861">
    <property type="entry name" value="IPNS-like_FE2OG_OXY"/>
</dbReference>
<dbReference type="SUPFAM" id="SSF51197">
    <property type="entry name" value="Clavaminate synthase-like"/>
    <property type="match status" value="1"/>
</dbReference>
<proteinExistence type="predicted"/>
<dbReference type="PROSITE" id="PS51471">
    <property type="entry name" value="FE2OG_OXY"/>
    <property type="match status" value="1"/>
</dbReference>
<dbReference type="PANTHER" id="PTHR47990">
    <property type="entry name" value="2-OXOGLUTARATE (2OG) AND FE(II)-DEPENDENT OXYGENASE SUPERFAMILY PROTEIN-RELATED"/>
    <property type="match status" value="1"/>
</dbReference>
<dbReference type="Pfam" id="PF14226">
    <property type="entry name" value="DIOX_N"/>
    <property type="match status" value="1"/>
</dbReference>
<evidence type="ECO:0000259" key="1">
    <source>
        <dbReference type="PROSITE" id="PS51471"/>
    </source>
</evidence>
<organism evidence="2">
    <name type="scientific">marine metagenome</name>
    <dbReference type="NCBI Taxonomy" id="408172"/>
    <lineage>
        <taxon>unclassified sequences</taxon>
        <taxon>metagenomes</taxon>
        <taxon>ecological metagenomes</taxon>
    </lineage>
</organism>
<sequence>MSNKIQTIDFKDNNAGKQLSDSLHHTGFALLHNHPIDYNLINDVSKDWGAFFCSKEKHSFTFNPKTQDGYFPYRCENAKGYSAKDLKEFYNFYEWGKYPNNISGNTKRLYHELLSIGRILLTWINENTPTLKAINSSVSLPEMIENSPMNLMRIIHYPPLNSDVTDGAIRAAAHCDINLITVLPAASQPGLQVQTKEDEWLDVECNPGWLVINTGDMLQECSDGHYPSTIHRVVNPIAKYAHLSRYSMPLFIHPRDEVILSKRYSAKKYLDERLRDIGLKT</sequence>
<name>A0A382FY56_9ZZZZ</name>
<dbReference type="Gene3D" id="2.60.120.330">
    <property type="entry name" value="B-lactam Antibiotic, Isopenicillin N Synthase, Chain"/>
    <property type="match status" value="1"/>
</dbReference>
<dbReference type="InterPro" id="IPR027443">
    <property type="entry name" value="IPNS-like_sf"/>
</dbReference>
<feature type="domain" description="Fe2OG dioxygenase" evidence="1">
    <location>
        <begin position="148"/>
        <end position="254"/>
    </location>
</feature>
<dbReference type="InterPro" id="IPR005123">
    <property type="entry name" value="Oxoglu/Fe-dep_dioxygenase_dom"/>
</dbReference>
<protein>
    <recommendedName>
        <fullName evidence="1">Fe2OG dioxygenase domain-containing protein</fullName>
    </recommendedName>
</protein>
<evidence type="ECO:0000313" key="2">
    <source>
        <dbReference type="EMBL" id="SVB67552.1"/>
    </source>
</evidence>
<dbReference type="InterPro" id="IPR026992">
    <property type="entry name" value="DIOX_N"/>
</dbReference>
<dbReference type="AlphaFoldDB" id="A0A382FY56"/>
<dbReference type="Pfam" id="PF03171">
    <property type="entry name" value="2OG-FeII_Oxy"/>
    <property type="match status" value="1"/>
</dbReference>